<dbReference type="Gene3D" id="3.40.640.10">
    <property type="entry name" value="Type I PLP-dependent aspartate aminotransferase-like (Major domain)"/>
    <property type="match status" value="1"/>
</dbReference>
<keyword evidence="14" id="KW-1185">Reference proteome</keyword>
<evidence type="ECO:0000256" key="10">
    <source>
        <dbReference type="ARBA" id="ARBA00047481"/>
    </source>
</evidence>
<keyword evidence="7 11" id="KW-0808">Transferase</keyword>
<evidence type="ECO:0000256" key="11">
    <source>
        <dbReference type="HAMAP-Rule" id="MF_01023"/>
    </source>
</evidence>
<evidence type="ECO:0000256" key="4">
    <source>
        <dbReference type="ARBA" id="ARBA00011738"/>
    </source>
</evidence>
<dbReference type="NCBIfam" id="TIGR01141">
    <property type="entry name" value="hisC"/>
    <property type="match status" value="1"/>
</dbReference>
<evidence type="ECO:0000313" key="14">
    <source>
        <dbReference type="Proteomes" id="UP000055035"/>
    </source>
</evidence>
<dbReference type="InterPro" id="IPR005861">
    <property type="entry name" value="HisP_aminotrans"/>
</dbReference>
<dbReference type="GO" id="GO:0000105">
    <property type="term" value="P:L-histidine biosynthetic process"/>
    <property type="evidence" value="ECO:0007669"/>
    <property type="project" value="UniProtKB-UniRule"/>
</dbReference>
<keyword evidence="6 11" id="KW-0028">Amino-acid biosynthesis</keyword>
<feature type="modified residue" description="N6-(pyridoxal phosphate)lysine" evidence="11">
    <location>
        <position position="211"/>
    </location>
</feature>
<comment type="pathway">
    <text evidence="2 11">Amino-acid biosynthesis; L-histidine biosynthesis; L-histidine from 5-phospho-alpha-D-ribose 1-diphosphate: step 7/9.</text>
</comment>
<dbReference type="Gene3D" id="3.90.1150.10">
    <property type="entry name" value="Aspartate Aminotransferase, domain 1"/>
    <property type="match status" value="1"/>
</dbReference>
<evidence type="ECO:0000256" key="1">
    <source>
        <dbReference type="ARBA" id="ARBA00001933"/>
    </source>
</evidence>
<dbReference type="InterPro" id="IPR015422">
    <property type="entry name" value="PyrdxlP-dep_Trfase_small"/>
</dbReference>
<dbReference type="EC" id="2.6.1.9" evidence="11"/>
<evidence type="ECO:0000256" key="9">
    <source>
        <dbReference type="ARBA" id="ARBA00023102"/>
    </source>
</evidence>
<organism evidence="13 14">
    <name type="scientific">Legionella jordanis</name>
    <dbReference type="NCBI Taxonomy" id="456"/>
    <lineage>
        <taxon>Bacteria</taxon>
        <taxon>Pseudomonadati</taxon>
        <taxon>Pseudomonadota</taxon>
        <taxon>Gammaproteobacteria</taxon>
        <taxon>Legionellales</taxon>
        <taxon>Legionellaceae</taxon>
        <taxon>Legionella</taxon>
    </lineage>
</organism>
<keyword evidence="8 11" id="KW-0663">Pyridoxal phosphate</keyword>
<reference evidence="13 14" key="1">
    <citation type="submission" date="2015-11" db="EMBL/GenBank/DDBJ databases">
        <title>Genomic analysis of 38 Legionella species identifies large and diverse effector repertoires.</title>
        <authorList>
            <person name="Burstein D."/>
            <person name="Amaro F."/>
            <person name="Zusman T."/>
            <person name="Lifshitz Z."/>
            <person name="Cohen O."/>
            <person name="Gilbert J.A."/>
            <person name="Pupko T."/>
            <person name="Shuman H.A."/>
            <person name="Segal G."/>
        </authorList>
    </citation>
    <scope>NUCLEOTIDE SEQUENCE [LARGE SCALE GENOMIC DNA]</scope>
    <source>
        <strain evidence="13 14">BL-540</strain>
    </source>
</reference>
<dbReference type="Pfam" id="PF00155">
    <property type="entry name" value="Aminotran_1_2"/>
    <property type="match status" value="1"/>
</dbReference>
<comment type="caution">
    <text evidence="13">The sequence shown here is derived from an EMBL/GenBank/DDBJ whole genome shotgun (WGS) entry which is preliminary data.</text>
</comment>
<dbReference type="CDD" id="cd00609">
    <property type="entry name" value="AAT_like"/>
    <property type="match status" value="1"/>
</dbReference>
<dbReference type="PROSITE" id="PS00599">
    <property type="entry name" value="AA_TRANSFER_CLASS_2"/>
    <property type="match status" value="1"/>
</dbReference>
<dbReference type="SUPFAM" id="SSF53383">
    <property type="entry name" value="PLP-dependent transferases"/>
    <property type="match status" value="1"/>
</dbReference>
<evidence type="ECO:0000256" key="6">
    <source>
        <dbReference type="ARBA" id="ARBA00022605"/>
    </source>
</evidence>
<dbReference type="HAMAP" id="MF_01023">
    <property type="entry name" value="HisC_aminotrans_2"/>
    <property type="match status" value="1"/>
</dbReference>
<name>A0A0W0VA17_9GAMM</name>
<dbReference type="UniPathway" id="UPA00031">
    <property type="reaction ID" value="UER00012"/>
</dbReference>
<gene>
    <name evidence="11 13" type="primary">hisC</name>
    <name evidence="13" type="ORF">Ljor_1278</name>
</gene>
<dbReference type="PANTHER" id="PTHR42885:SF2">
    <property type="entry name" value="HISTIDINOL-PHOSPHATE AMINOTRANSFERASE"/>
    <property type="match status" value="1"/>
</dbReference>
<dbReference type="InterPro" id="IPR015424">
    <property type="entry name" value="PyrdxlP-dep_Trfase"/>
</dbReference>
<dbReference type="Proteomes" id="UP000055035">
    <property type="component" value="Unassembled WGS sequence"/>
</dbReference>
<dbReference type="InterPro" id="IPR001917">
    <property type="entry name" value="Aminotrans_II_pyridoxalP_BS"/>
</dbReference>
<feature type="domain" description="Aminotransferase class I/classII large" evidence="12">
    <location>
        <begin position="33"/>
        <end position="342"/>
    </location>
</feature>
<dbReference type="STRING" id="456.Ljor_1278"/>
<accession>A0A0W0VA17</accession>
<dbReference type="InterPro" id="IPR004839">
    <property type="entry name" value="Aminotransferase_I/II_large"/>
</dbReference>
<evidence type="ECO:0000256" key="5">
    <source>
        <dbReference type="ARBA" id="ARBA00022576"/>
    </source>
</evidence>
<comment type="catalytic activity">
    <reaction evidence="10 11">
        <text>L-histidinol phosphate + 2-oxoglutarate = 3-(imidazol-4-yl)-2-oxopropyl phosphate + L-glutamate</text>
        <dbReference type="Rhea" id="RHEA:23744"/>
        <dbReference type="ChEBI" id="CHEBI:16810"/>
        <dbReference type="ChEBI" id="CHEBI:29985"/>
        <dbReference type="ChEBI" id="CHEBI:57766"/>
        <dbReference type="ChEBI" id="CHEBI:57980"/>
        <dbReference type="EC" id="2.6.1.9"/>
    </reaction>
</comment>
<keyword evidence="5 11" id="KW-0032">Aminotransferase</keyword>
<dbReference type="PANTHER" id="PTHR42885">
    <property type="entry name" value="HISTIDINOL-PHOSPHATE AMINOTRANSFERASE-RELATED"/>
    <property type="match status" value="1"/>
</dbReference>
<keyword evidence="9 11" id="KW-0368">Histidine biosynthesis</keyword>
<evidence type="ECO:0000259" key="12">
    <source>
        <dbReference type="Pfam" id="PF00155"/>
    </source>
</evidence>
<dbReference type="AlphaFoldDB" id="A0A0W0VA17"/>
<dbReference type="GO" id="GO:0004400">
    <property type="term" value="F:histidinol-phosphate transaminase activity"/>
    <property type="evidence" value="ECO:0007669"/>
    <property type="project" value="UniProtKB-UniRule"/>
</dbReference>
<dbReference type="PATRIC" id="fig|456.5.peg.1366"/>
<comment type="cofactor">
    <cofactor evidence="1 11">
        <name>pyridoxal 5'-phosphate</name>
        <dbReference type="ChEBI" id="CHEBI:597326"/>
    </cofactor>
</comment>
<evidence type="ECO:0000256" key="2">
    <source>
        <dbReference type="ARBA" id="ARBA00005011"/>
    </source>
</evidence>
<proteinExistence type="inferred from homology"/>
<dbReference type="OrthoDB" id="9813612at2"/>
<sequence>MSVLDLIRPELSTIEPYIPSGDDSRCRLHANELPWCSIALESVPLNYYPKAKALRDLQQRISECFKVNSDELLLTRGSDDGIDLLMRVFLRAGMDSILQCPPTFPMYSFYARLQHAKVLNCPLDSNNYFNMDFNQLLSVWEPNCKLLMLCRPNNPTGNLLELGAIAGLCEQFRDKAIVVVDEAYIEFSESASATTLLPSYDNLIVLRTLSKAYGLAGLRLGAICAQKQVIKALHNCMAPYSISSAVMALAQNALRDMSWFSQRLQRILAEKNKLYEQLQSCAWITTVYPSHANFILIRSPYAEALMNTFARAGIAVRYFTNPPLENTLRITVGDEQHNQELLMLLSAFKPREMQ</sequence>
<comment type="similarity">
    <text evidence="3 11">Belongs to the class-II pyridoxal-phosphate-dependent aminotransferase family. Histidinol-phosphate aminotransferase subfamily.</text>
</comment>
<evidence type="ECO:0000256" key="7">
    <source>
        <dbReference type="ARBA" id="ARBA00022679"/>
    </source>
</evidence>
<dbReference type="GO" id="GO:0030170">
    <property type="term" value="F:pyridoxal phosphate binding"/>
    <property type="evidence" value="ECO:0007669"/>
    <property type="project" value="InterPro"/>
</dbReference>
<dbReference type="RefSeq" id="WP_058470776.1">
    <property type="nucleotide sequence ID" value="NZ_CAAAIC010000003.1"/>
</dbReference>
<dbReference type="InterPro" id="IPR015421">
    <property type="entry name" value="PyrdxlP-dep_Trfase_major"/>
</dbReference>
<evidence type="ECO:0000313" key="13">
    <source>
        <dbReference type="EMBL" id="KTD16972.1"/>
    </source>
</evidence>
<protein>
    <recommendedName>
        <fullName evidence="11">Histidinol-phosphate aminotransferase</fullName>
        <ecNumber evidence="11">2.6.1.9</ecNumber>
    </recommendedName>
    <alternativeName>
        <fullName evidence="11">Imidazole acetol-phosphate transaminase</fullName>
    </alternativeName>
</protein>
<comment type="subunit">
    <text evidence="4 11">Homodimer.</text>
</comment>
<evidence type="ECO:0000256" key="3">
    <source>
        <dbReference type="ARBA" id="ARBA00007970"/>
    </source>
</evidence>
<dbReference type="EMBL" id="LNYJ01000011">
    <property type="protein sequence ID" value="KTD16972.1"/>
    <property type="molecule type" value="Genomic_DNA"/>
</dbReference>
<evidence type="ECO:0000256" key="8">
    <source>
        <dbReference type="ARBA" id="ARBA00022898"/>
    </source>
</evidence>